<dbReference type="EMBL" id="FNZE01000013">
    <property type="protein sequence ID" value="SEJ66225.1"/>
    <property type="molecule type" value="Genomic_DNA"/>
</dbReference>
<dbReference type="Gene3D" id="1.10.10.10">
    <property type="entry name" value="Winged helix-like DNA-binding domain superfamily/Winged helix DNA-binding domain"/>
    <property type="match status" value="1"/>
</dbReference>
<keyword evidence="2" id="KW-1185">Reference proteome</keyword>
<sequence length="317" mass="35823">MILSVLSVELSKKESRHYSKIPLSPKAKYVLAKFALRFQEQACRCERGELAALFGISKARLSDALHELVERGLLLPHPQREGRGRPRNHYSLSPGTWQLLQSAQNSDMEAGDFHWAAIERLMITTAPATHVRQEQGQDAESLPLEARLLLCALLCNADRHGVVRKLSSIDLYRLTGLRSDALKNRLQSLVNLELIRAWIPGVTSRALFGKAKSVYYLNLQHSLFESCYPLAGIMIFGWVQRWEHAEVLHEFLLDGLKPDAAERSPRDEDLVARAAQLKEHHRIIPALQARLELYASWLLSNCWDALNSIDQACPPAL</sequence>
<evidence type="ECO:0000313" key="1">
    <source>
        <dbReference type="EMBL" id="SEJ66225.1"/>
    </source>
</evidence>
<dbReference type="SUPFAM" id="SSF46785">
    <property type="entry name" value="Winged helix' DNA-binding domain"/>
    <property type="match status" value="1"/>
</dbReference>
<evidence type="ECO:0008006" key="3">
    <source>
        <dbReference type="Google" id="ProtNLM"/>
    </source>
</evidence>
<dbReference type="InterPro" id="IPR036390">
    <property type="entry name" value="WH_DNA-bd_sf"/>
</dbReference>
<organism evidence="1 2">
    <name type="scientific">Pseudomonas linyingensis</name>
    <dbReference type="NCBI Taxonomy" id="915471"/>
    <lineage>
        <taxon>Bacteria</taxon>
        <taxon>Pseudomonadati</taxon>
        <taxon>Pseudomonadota</taxon>
        <taxon>Gammaproteobacteria</taxon>
        <taxon>Pseudomonadales</taxon>
        <taxon>Pseudomonadaceae</taxon>
        <taxon>Pseudomonas</taxon>
    </lineage>
</organism>
<gene>
    <name evidence="1" type="ORF">SAMN05216201_11395</name>
</gene>
<protein>
    <recommendedName>
        <fullName evidence="3">Helix-turn-helix domain-containing protein</fullName>
    </recommendedName>
</protein>
<dbReference type="RefSeq" id="WP_139214702.1">
    <property type="nucleotide sequence ID" value="NZ_FNZE01000013.1"/>
</dbReference>
<dbReference type="Proteomes" id="UP000242930">
    <property type="component" value="Unassembled WGS sequence"/>
</dbReference>
<proteinExistence type="predicted"/>
<dbReference type="AlphaFoldDB" id="A0A1H7AYT9"/>
<name>A0A1H7AYT9_9PSED</name>
<evidence type="ECO:0000313" key="2">
    <source>
        <dbReference type="Proteomes" id="UP000242930"/>
    </source>
</evidence>
<reference evidence="2" key="1">
    <citation type="submission" date="2016-10" db="EMBL/GenBank/DDBJ databases">
        <authorList>
            <person name="Varghese N."/>
            <person name="Submissions S."/>
        </authorList>
    </citation>
    <scope>NUCLEOTIDE SEQUENCE [LARGE SCALE GENOMIC DNA]</scope>
    <source>
        <strain evidence="2">LMG 25967</strain>
    </source>
</reference>
<accession>A0A1H7AYT9</accession>
<dbReference type="OrthoDB" id="6079029at2"/>
<dbReference type="InterPro" id="IPR036388">
    <property type="entry name" value="WH-like_DNA-bd_sf"/>
</dbReference>